<dbReference type="Gene3D" id="3.40.50.150">
    <property type="entry name" value="Vaccinia Virus protein VP39"/>
    <property type="match status" value="1"/>
</dbReference>
<organism evidence="1 2">
    <name type="scientific">Candidatus Dechloromonas phosphorivorans</name>
    <dbReference type="NCBI Taxonomy" id="2899244"/>
    <lineage>
        <taxon>Bacteria</taxon>
        <taxon>Pseudomonadati</taxon>
        <taxon>Pseudomonadota</taxon>
        <taxon>Betaproteobacteria</taxon>
        <taxon>Rhodocyclales</taxon>
        <taxon>Azonexaceae</taxon>
        <taxon>Dechloromonas</taxon>
    </lineage>
</organism>
<reference evidence="1 2" key="1">
    <citation type="submission" date="2020-10" db="EMBL/GenBank/DDBJ databases">
        <title>Connecting structure to function with the recovery of over 1000 high-quality activated sludge metagenome-assembled genomes encoding full-length rRNA genes using long-read sequencing.</title>
        <authorList>
            <person name="Singleton C.M."/>
            <person name="Petriglieri F."/>
            <person name="Kristensen J.M."/>
            <person name="Kirkegaard R.H."/>
            <person name="Michaelsen T.Y."/>
            <person name="Andersen M.H."/>
            <person name="Karst S.M."/>
            <person name="Dueholm M.S."/>
            <person name="Nielsen P.H."/>
            <person name="Albertsen M."/>
        </authorList>
    </citation>
    <scope>NUCLEOTIDE SEQUENCE [LARGE SCALE GENOMIC DNA]</scope>
    <source>
        <strain evidence="1">EsbW_18-Q3-R4-48_BATAC.463</strain>
    </source>
</reference>
<proteinExistence type="predicted"/>
<accession>A0A935K4U7</accession>
<dbReference type="Proteomes" id="UP000739411">
    <property type="component" value="Unassembled WGS sequence"/>
</dbReference>
<evidence type="ECO:0000313" key="1">
    <source>
        <dbReference type="EMBL" id="MBK7416383.1"/>
    </source>
</evidence>
<dbReference type="InterPro" id="IPR029063">
    <property type="entry name" value="SAM-dependent_MTases_sf"/>
</dbReference>
<comment type="caution">
    <text evidence="1">The sequence shown here is derived from an EMBL/GenBank/DDBJ whole genome shotgun (WGS) entry which is preliminary data.</text>
</comment>
<evidence type="ECO:0000313" key="2">
    <source>
        <dbReference type="Proteomes" id="UP000739411"/>
    </source>
</evidence>
<name>A0A935K4U7_9RHOO</name>
<dbReference type="EMBL" id="JADJMS010000042">
    <property type="protein sequence ID" value="MBK7416383.1"/>
    <property type="molecule type" value="Genomic_DNA"/>
</dbReference>
<dbReference type="AlphaFoldDB" id="A0A935K4U7"/>
<dbReference type="SUPFAM" id="SSF53335">
    <property type="entry name" value="S-adenosyl-L-methionine-dependent methyltransferases"/>
    <property type="match status" value="1"/>
</dbReference>
<sequence length="90" mass="9542">MSSWTEGYVAEIPYTPAITELSPALLALNLAIRNVRAPDLTGALNYYELGFGMGLSLLTHAAAFPNIHFYGTDFNPASAAHAQELATTGA</sequence>
<protein>
    <recommendedName>
        <fullName evidence="3">Methyltransferase</fullName>
    </recommendedName>
</protein>
<gene>
    <name evidence="1" type="ORF">IPJ38_16060</name>
</gene>
<evidence type="ECO:0008006" key="3">
    <source>
        <dbReference type="Google" id="ProtNLM"/>
    </source>
</evidence>